<keyword evidence="2" id="KW-1185">Reference proteome</keyword>
<dbReference type="EMBL" id="JBHSYS010000001">
    <property type="protein sequence ID" value="MFC6956147.1"/>
    <property type="molecule type" value="Genomic_DNA"/>
</dbReference>
<dbReference type="Proteomes" id="UP001596470">
    <property type="component" value="Unassembled WGS sequence"/>
</dbReference>
<name>A0ABW2D4Y3_9ACTN</name>
<protein>
    <submittedName>
        <fullName evidence="1">AAA family ATPase</fullName>
    </submittedName>
</protein>
<dbReference type="SUPFAM" id="SSF52540">
    <property type="entry name" value="P-loop containing nucleoside triphosphate hydrolases"/>
    <property type="match status" value="1"/>
</dbReference>
<organism evidence="1 2">
    <name type="scientific">Glycomyces mayteni</name>
    <dbReference type="NCBI Taxonomy" id="543887"/>
    <lineage>
        <taxon>Bacteria</taxon>
        <taxon>Bacillati</taxon>
        <taxon>Actinomycetota</taxon>
        <taxon>Actinomycetes</taxon>
        <taxon>Glycomycetales</taxon>
        <taxon>Glycomycetaceae</taxon>
        <taxon>Glycomyces</taxon>
    </lineage>
</organism>
<dbReference type="InterPro" id="IPR027417">
    <property type="entry name" value="P-loop_NTPase"/>
</dbReference>
<dbReference type="Pfam" id="PF13238">
    <property type="entry name" value="AAA_18"/>
    <property type="match status" value="1"/>
</dbReference>
<evidence type="ECO:0000313" key="1">
    <source>
        <dbReference type="EMBL" id="MFC6956147.1"/>
    </source>
</evidence>
<reference evidence="2" key="1">
    <citation type="journal article" date="2019" name="Int. J. Syst. Evol. Microbiol.">
        <title>The Global Catalogue of Microorganisms (GCM) 10K type strain sequencing project: providing services to taxonomists for standard genome sequencing and annotation.</title>
        <authorList>
            <consortium name="The Broad Institute Genomics Platform"/>
            <consortium name="The Broad Institute Genome Sequencing Center for Infectious Disease"/>
            <person name="Wu L."/>
            <person name="Ma J."/>
        </authorList>
    </citation>
    <scope>NUCLEOTIDE SEQUENCE [LARGE SCALE GENOMIC DNA]</scope>
    <source>
        <strain evidence="2">KACC 12634</strain>
    </source>
</reference>
<gene>
    <name evidence="1" type="ORF">ACFQS3_02950</name>
</gene>
<dbReference type="RefSeq" id="WP_382353620.1">
    <property type="nucleotide sequence ID" value="NZ_JBHMBP010000004.1"/>
</dbReference>
<proteinExistence type="predicted"/>
<comment type="caution">
    <text evidence="1">The sequence shown here is derived from an EMBL/GenBank/DDBJ whole genome shotgun (WGS) entry which is preliminary data.</text>
</comment>
<dbReference type="Gene3D" id="3.40.50.300">
    <property type="entry name" value="P-loop containing nucleotide triphosphate hydrolases"/>
    <property type="match status" value="1"/>
</dbReference>
<accession>A0ABW2D4Y3</accession>
<evidence type="ECO:0000313" key="2">
    <source>
        <dbReference type="Proteomes" id="UP001596470"/>
    </source>
</evidence>
<sequence length="163" mass="17626">MLRVLITGVSGVGKSTVVARLGELGYKAVDTDFGGWCAPTADGEALQETAEPGWVWREGRIRELLDAADAEVLFVSGCVPNQGVFYRDFDHVVLLSAPAETVRHRLLTRTGNPYGKTPEQLEAALRDQREVEPLLRSGATVEIDTRAPVDEVVARLVALVGGQ</sequence>